<dbReference type="Gene3D" id="2.40.50.100">
    <property type="match status" value="1"/>
</dbReference>
<keyword evidence="5 9" id="KW-0997">Cell inner membrane</keyword>
<dbReference type="Pfam" id="PF26002">
    <property type="entry name" value="Beta-barrel_AprE"/>
    <property type="match status" value="1"/>
</dbReference>
<dbReference type="GeneID" id="91008684"/>
<evidence type="ECO:0000313" key="12">
    <source>
        <dbReference type="EMBL" id="OBX37881.1"/>
    </source>
</evidence>
<organism evidence="12 13">
    <name type="scientific">Halomonas elongata</name>
    <dbReference type="NCBI Taxonomy" id="2746"/>
    <lineage>
        <taxon>Bacteria</taxon>
        <taxon>Pseudomonadati</taxon>
        <taxon>Pseudomonadota</taxon>
        <taxon>Gammaproteobacteria</taxon>
        <taxon>Oceanospirillales</taxon>
        <taxon>Halomonadaceae</taxon>
        <taxon>Halomonas</taxon>
    </lineage>
</organism>
<dbReference type="PANTHER" id="PTHR30386:SF17">
    <property type="entry name" value="ALKALINE PROTEASE SECRETION PROTEIN APRE"/>
    <property type="match status" value="1"/>
</dbReference>
<evidence type="ECO:0000256" key="8">
    <source>
        <dbReference type="ARBA" id="ARBA00023136"/>
    </source>
</evidence>
<dbReference type="EMBL" id="MAJD01000001">
    <property type="protein sequence ID" value="OBX37881.1"/>
    <property type="molecule type" value="Genomic_DNA"/>
</dbReference>
<feature type="domain" description="AprE-like beta-barrel" evidence="11">
    <location>
        <begin position="337"/>
        <end position="426"/>
    </location>
</feature>
<feature type="transmembrane region" description="Helical" evidence="9">
    <location>
        <begin position="29"/>
        <end position="57"/>
    </location>
</feature>
<dbReference type="PRINTS" id="PR01490">
    <property type="entry name" value="RTXTOXIND"/>
</dbReference>
<evidence type="ECO:0000256" key="4">
    <source>
        <dbReference type="ARBA" id="ARBA00022475"/>
    </source>
</evidence>
<dbReference type="OMA" id="MDGMRFQ"/>
<evidence type="ECO:0000256" key="3">
    <source>
        <dbReference type="ARBA" id="ARBA00022448"/>
    </source>
</evidence>
<dbReference type="InterPro" id="IPR050739">
    <property type="entry name" value="MFP"/>
</dbReference>
<keyword evidence="6 9" id="KW-0812">Transmembrane</keyword>
<dbReference type="AlphaFoldDB" id="A0A1B8P6K9"/>
<dbReference type="PATRIC" id="fig|2746.7.peg.2317"/>
<dbReference type="Proteomes" id="UP000092504">
    <property type="component" value="Unassembled WGS sequence"/>
</dbReference>
<evidence type="ECO:0000256" key="9">
    <source>
        <dbReference type="RuleBase" id="RU365093"/>
    </source>
</evidence>
<comment type="similarity">
    <text evidence="2 9">Belongs to the membrane fusion protein (MFP) (TC 8.A.1) family.</text>
</comment>
<dbReference type="InterPro" id="IPR010129">
    <property type="entry name" value="T1SS_HlyD"/>
</dbReference>
<evidence type="ECO:0000313" key="13">
    <source>
        <dbReference type="Proteomes" id="UP000092504"/>
    </source>
</evidence>
<dbReference type="SUPFAM" id="SSF111369">
    <property type="entry name" value="HlyD-like secretion proteins"/>
    <property type="match status" value="2"/>
</dbReference>
<proteinExistence type="inferred from homology"/>
<evidence type="ECO:0000259" key="11">
    <source>
        <dbReference type="Pfam" id="PF26002"/>
    </source>
</evidence>
<dbReference type="Pfam" id="PF25994">
    <property type="entry name" value="HH_AprE"/>
    <property type="match status" value="1"/>
</dbReference>
<dbReference type="PANTHER" id="PTHR30386">
    <property type="entry name" value="MEMBRANE FUSION SUBUNIT OF EMRAB-TOLC MULTIDRUG EFFLUX PUMP"/>
    <property type="match status" value="1"/>
</dbReference>
<evidence type="ECO:0000256" key="6">
    <source>
        <dbReference type="ARBA" id="ARBA00022692"/>
    </source>
</evidence>
<dbReference type="NCBIfam" id="TIGR01843">
    <property type="entry name" value="type_I_hlyD"/>
    <property type="match status" value="1"/>
</dbReference>
<evidence type="ECO:0000256" key="2">
    <source>
        <dbReference type="ARBA" id="ARBA00009477"/>
    </source>
</evidence>
<comment type="subcellular location">
    <subcellularLocation>
        <location evidence="1 9">Cell inner membrane</location>
        <topology evidence="1 9">Single-pass membrane protein</topology>
    </subcellularLocation>
</comment>
<dbReference type="Gene3D" id="1.10.287.1490">
    <property type="match status" value="1"/>
</dbReference>
<evidence type="ECO:0000256" key="5">
    <source>
        <dbReference type="ARBA" id="ARBA00022519"/>
    </source>
</evidence>
<reference evidence="12 13" key="1">
    <citation type="submission" date="2016-06" db="EMBL/GenBank/DDBJ databases">
        <title>Genome sequence of halotolerant plant growth promoting strain of Halomonas elongata HEK1 isolated from salterns of Rann of Kutch, Gujarat, India.</title>
        <authorList>
            <person name="Gaba S."/>
            <person name="Singh R.N."/>
            <person name="Abrol S."/>
            <person name="Kaushik R."/>
            <person name="Saxena A.K."/>
        </authorList>
    </citation>
    <scope>NUCLEOTIDE SEQUENCE [LARGE SCALE GENOMIC DNA]</scope>
    <source>
        <strain evidence="12 13">HEK1</strain>
    </source>
</reference>
<keyword evidence="8 9" id="KW-0472">Membrane</keyword>
<keyword evidence="4 9" id="KW-1003">Cell membrane</keyword>
<evidence type="ECO:0000256" key="1">
    <source>
        <dbReference type="ARBA" id="ARBA00004377"/>
    </source>
</evidence>
<keyword evidence="7 9" id="KW-1133">Transmembrane helix</keyword>
<dbReference type="InterPro" id="IPR058982">
    <property type="entry name" value="Beta-barrel_AprE"/>
</dbReference>
<dbReference type="GO" id="GO:0015031">
    <property type="term" value="P:protein transport"/>
    <property type="evidence" value="ECO:0007669"/>
    <property type="project" value="InterPro"/>
</dbReference>
<protein>
    <recommendedName>
        <fullName evidence="9">Membrane fusion protein (MFP) family protein</fullName>
    </recommendedName>
</protein>
<evidence type="ECO:0000259" key="10">
    <source>
        <dbReference type="Pfam" id="PF25994"/>
    </source>
</evidence>
<evidence type="ECO:0000256" key="7">
    <source>
        <dbReference type="ARBA" id="ARBA00022989"/>
    </source>
</evidence>
<name>A0A1B8P6K9_HALEL</name>
<accession>A0A1B8P6K9</accession>
<comment type="caution">
    <text evidence="12">The sequence shown here is derived from an EMBL/GenBank/DDBJ whole genome shotgun (WGS) entry which is preliminary data.</text>
</comment>
<dbReference type="RefSeq" id="WP_013331226.1">
    <property type="nucleotide sequence ID" value="NZ_CP087224.1"/>
</dbReference>
<dbReference type="GO" id="GO:0005886">
    <property type="term" value="C:plasma membrane"/>
    <property type="evidence" value="ECO:0007669"/>
    <property type="project" value="UniProtKB-SubCell"/>
</dbReference>
<sequence length="449" mass="49106">MSVVASASSSTSALPASTSLPTSGRAAHWIGIAIVLIAFGGFGSWAVLASLSVTVVASGTVSVESFKKTVQHFEGGIVSRIDVDDGDRVEQGQTLIVLDNTQSQSQLEIAQAKAFTAGAQKARLIAEQQGKETLTFPPSLVEQASGNAEREQTLAVQRSLFVSRRSSQEGELGALAAQSRQFREQIEGLEQNMAINRERITSLNAEADDYRSLFRAGLGNNQRIRELERQVMQYRADSAESKAQIAQLRSRISENTLRAQVQRQNYHKDVNEQLREAQSQLESSREKAQALSDRVRRTTITAPVAGTVVGLTTHTIGAVIEPGKPVMHIVPSSDGFMIEARIPAQEVDNVYPGAHANIRFSAFNQRRVPVMDGVVRHVSADSFEDESTGVNYYKARVDVSPDDREELGDDLQLLSGMPAEVMIETGKKTLAEYLLQPVTDMLRRALRQD</sequence>
<dbReference type="Gene3D" id="2.40.30.170">
    <property type="match status" value="1"/>
</dbReference>
<keyword evidence="3 9" id="KW-0813">Transport</keyword>
<gene>
    <name evidence="12" type="primary">prsE_3</name>
    <name evidence="12" type="ORF">A8U91_02260</name>
</gene>
<dbReference type="InterPro" id="IPR058781">
    <property type="entry name" value="HH_AprE-like"/>
</dbReference>
<feature type="domain" description="AprE-like long alpha-helical hairpin" evidence="10">
    <location>
        <begin position="103"/>
        <end position="294"/>
    </location>
</feature>